<evidence type="ECO:0000313" key="1">
    <source>
        <dbReference type="EMBL" id="MEQ2174111.1"/>
    </source>
</evidence>
<dbReference type="Proteomes" id="UP001476798">
    <property type="component" value="Unassembled WGS sequence"/>
</dbReference>
<protein>
    <submittedName>
        <fullName evidence="1">Uncharacterized protein</fullName>
    </submittedName>
</protein>
<accession>A0ABV0NRT1</accession>
<gene>
    <name evidence="1" type="ORF">GOODEAATRI_004432</name>
</gene>
<proteinExistence type="predicted"/>
<organism evidence="1 2">
    <name type="scientific">Goodea atripinnis</name>
    <dbReference type="NCBI Taxonomy" id="208336"/>
    <lineage>
        <taxon>Eukaryota</taxon>
        <taxon>Metazoa</taxon>
        <taxon>Chordata</taxon>
        <taxon>Craniata</taxon>
        <taxon>Vertebrata</taxon>
        <taxon>Euteleostomi</taxon>
        <taxon>Actinopterygii</taxon>
        <taxon>Neopterygii</taxon>
        <taxon>Teleostei</taxon>
        <taxon>Neoteleostei</taxon>
        <taxon>Acanthomorphata</taxon>
        <taxon>Ovalentaria</taxon>
        <taxon>Atherinomorphae</taxon>
        <taxon>Cyprinodontiformes</taxon>
        <taxon>Goodeidae</taxon>
        <taxon>Goodea</taxon>
    </lineage>
</organism>
<evidence type="ECO:0000313" key="2">
    <source>
        <dbReference type="Proteomes" id="UP001476798"/>
    </source>
</evidence>
<sequence length="78" mass="8624">MVQTLGSAIECNRQYTGEVKKNADPVFSDTCTIDTKFLSLNYLGSYEEPQTSKGCVLSVPVKDKEVHIIELQAPNSSR</sequence>
<name>A0ABV0NRT1_9TELE</name>
<keyword evidence="2" id="KW-1185">Reference proteome</keyword>
<reference evidence="1 2" key="1">
    <citation type="submission" date="2021-06" db="EMBL/GenBank/DDBJ databases">
        <authorList>
            <person name="Palmer J.M."/>
        </authorList>
    </citation>
    <scope>NUCLEOTIDE SEQUENCE [LARGE SCALE GENOMIC DNA]</scope>
    <source>
        <strain evidence="1 2">GA_2019</strain>
        <tissue evidence="1">Muscle</tissue>
    </source>
</reference>
<comment type="caution">
    <text evidence="1">The sequence shown here is derived from an EMBL/GenBank/DDBJ whole genome shotgun (WGS) entry which is preliminary data.</text>
</comment>
<dbReference type="EMBL" id="JAHRIO010050162">
    <property type="protein sequence ID" value="MEQ2174111.1"/>
    <property type="molecule type" value="Genomic_DNA"/>
</dbReference>